<evidence type="ECO:0000256" key="4">
    <source>
        <dbReference type="ARBA" id="ARBA00008391"/>
    </source>
</evidence>
<dbReference type="RefSeq" id="WP_035086985.1">
    <property type="nucleotide sequence ID" value="NZ_JQGC01000030.1"/>
</dbReference>
<dbReference type="GO" id="GO:0004422">
    <property type="term" value="F:hypoxanthine phosphoribosyltransferase activity"/>
    <property type="evidence" value="ECO:0007669"/>
    <property type="project" value="InterPro"/>
</dbReference>
<keyword evidence="12 15" id="KW-0460">Magnesium</keyword>
<dbReference type="InterPro" id="IPR000836">
    <property type="entry name" value="PRTase_dom"/>
</dbReference>
<dbReference type="EMBL" id="JQGC01000030">
    <property type="protein sequence ID" value="KFL29212.1"/>
    <property type="molecule type" value="Genomic_DNA"/>
</dbReference>
<evidence type="ECO:0000256" key="3">
    <source>
        <dbReference type="ARBA" id="ARBA00004669"/>
    </source>
</evidence>
<dbReference type="GO" id="GO:0032264">
    <property type="term" value="P:IMP salvage"/>
    <property type="evidence" value="ECO:0007669"/>
    <property type="project" value="UniProtKB-UniPathway"/>
</dbReference>
<dbReference type="GO" id="GO:0052657">
    <property type="term" value="F:guanine phosphoribosyltransferase activity"/>
    <property type="evidence" value="ECO:0007669"/>
    <property type="project" value="UniProtKB-ARBA"/>
</dbReference>
<keyword evidence="7 15" id="KW-0328">Glycosyltransferase</keyword>
<dbReference type="GO" id="GO:0005829">
    <property type="term" value="C:cytosol"/>
    <property type="evidence" value="ECO:0007669"/>
    <property type="project" value="TreeGrafter"/>
</dbReference>
<dbReference type="Proteomes" id="UP000028981">
    <property type="component" value="Unassembled WGS sequence"/>
</dbReference>
<evidence type="ECO:0000256" key="6">
    <source>
        <dbReference type="ARBA" id="ARBA00022490"/>
    </source>
</evidence>
<comment type="subcellular location">
    <subcellularLocation>
        <location evidence="2 15">Cytoplasm</location>
    </subcellularLocation>
</comment>
<keyword evidence="11 15" id="KW-0547">Nucleotide-binding</keyword>
<dbReference type="UniPathway" id="UPA00591">
    <property type="reaction ID" value="UER00648"/>
</dbReference>
<comment type="catalytic activity">
    <reaction evidence="13">
        <text>GMP + diphosphate = guanine + 5-phospho-alpha-D-ribose 1-diphosphate</text>
        <dbReference type="Rhea" id="RHEA:25424"/>
        <dbReference type="ChEBI" id="CHEBI:16235"/>
        <dbReference type="ChEBI" id="CHEBI:33019"/>
        <dbReference type="ChEBI" id="CHEBI:58017"/>
        <dbReference type="ChEBI" id="CHEBI:58115"/>
        <dbReference type="EC" id="2.4.2.8"/>
    </reaction>
    <physiologicalReaction direction="right-to-left" evidence="13">
        <dbReference type="Rhea" id="RHEA:25426"/>
    </physiologicalReaction>
</comment>
<dbReference type="GO" id="GO:0046100">
    <property type="term" value="P:hypoxanthine metabolic process"/>
    <property type="evidence" value="ECO:0007669"/>
    <property type="project" value="TreeGrafter"/>
</dbReference>
<dbReference type="GO" id="GO:0000287">
    <property type="term" value="F:magnesium ion binding"/>
    <property type="evidence" value="ECO:0007669"/>
    <property type="project" value="TreeGrafter"/>
</dbReference>
<evidence type="ECO:0000256" key="14">
    <source>
        <dbReference type="ARBA" id="ARBA00049402"/>
    </source>
</evidence>
<dbReference type="InterPro" id="IPR029057">
    <property type="entry name" value="PRTase-like"/>
</dbReference>
<dbReference type="AlphaFoldDB" id="A0A087LX59"/>
<keyword evidence="9 15" id="KW-0479">Metal-binding</keyword>
<proteinExistence type="inferred from homology"/>
<feature type="domain" description="Phosphoribosyltransferase" evidence="16">
    <location>
        <begin position="9"/>
        <end position="162"/>
    </location>
</feature>
<dbReference type="PANTHER" id="PTHR43340:SF1">
    <property type="entry name" value="HYPOXANTHINE PHOSPHORIBOSYLTRANSFERASE"/>
    <property type="match status" value="1"/>
</dbReference>
<evidence type="ECO:0000256" key="11">
    <source>
        <dbReference type="ARBA" id="ARBA00022741"/>
    </source>
</evidence>
<organism evidence="17 18">
    <name type="scientific">Devosia riboflavina</name>
    <dbReference type="NCBI Taxonomy" id="46914"/>
    <lineage>
        <taxon>Bacteria</taxon>
        <taxon>Pseudomonadati</taxon>
        <taxon>Pseudomonadota</taxon>
        <taxon>Alphaproteobacteria</taxon>
        <taxon>Hyphomicrobiales</taxon>
        <taxon>Devosiaceae</taxon>
        <taxon>Devosia</taxon>
    </lineage>
</organism>
<evidence type="ECO:0000256" key="15">
    <source>
        <dbReference type="RuleBase" id="RU364099"/>
    </source>
</evidence>
<dbReference type="CDD" id="cd06223">
    <property type="entry name" value="PRTases_typeI"/>
    <property type="match status" value="1"/>
</dbReference>
<evidence type="ECO:0000256" key="1">
    <source>
        <dbReference type="ARBA" id="ARBA00001946"/>
    </source>
</evidence>
<dbReference type="GO" id="GO:0006178">
    <property type="term" value="P:guanine salvage"/>
    <property type="evidence" value="ECO:0007669"/>
    <property type="project" value="TreeGrafter"/>
</dbReference>
<comment type="pathway">
    <text evidence="3 15">Purine metabolism; IMP biosynthesis via salvage pathway; IMP from hypoxanthine: step 1/1.</text>
</comment>
<dbReference type="GO" id="GO:0006166">
    <property type="term" value="P:purine ribonucleoside salvage"/>
    <property type="evidence" value="ECO:0007669"/>
    <property type="project" value="UniProtKB-KW"/>
</dbReference>
<evidence type="ECO:0000256" key="2">
    <source>
        <dbReference type="ARBA" id="ARBA00004496"/>
    </source>
</evidence>
<dbReference type="InterPro" id="IPR005904">
    <property type="entry name" value="Hxn_phspho_trans"/>
</dbReference>
<keyword evidence="10 15" id="KW-0660">Purine salvage</keyword>
<sequence>MTQKPYIVDELISAKAIAARVEALAKEISTHFADTEKLVVVGLLRGSFIFIADLVRELDLPVEVDFLEASSYGNSMESSREVRILKDLRGEIAGRDVLVVEDIIDTGHTLKHVLEILETRHPRRMEVCALLSKPSRRETEIHAKWLGFEIPDRFVVGYGIDYAQRNRNLPHIGAVRFTEENS</sequence>
<evidence type="ECO:0000313" key="17">
    <source>
        <dbReference type="EMBL" id="KFL29212.1"/>
    </source>
</evidence>
<gene>
    <name evidence="17" type="ORF">JP75_22830</name>
</gene>
<comment type="similarity">
    <text evidence="4 15">Belongs to the purine/pyrimidine phosphoribosyltransferase family.</text>
</comment>
<accession>A0A087LX59</accession>
<dbReference type="SUPFAM" id="SSF53271">
    <property type="entry name" value="PRTase-like"/>
    <property type="match status" value="1"/>
</dbReference>
<comment type="cofactor">
    <cofactor evidence="1 15">
        <name>Mg(2+)</name>
        <dbReference type="ChEBI" id="CHEBI:18420"/>
    </cofactor>
</comment>
<dbReference type="Gene3D" id="3.40.50.2020">
    <property type="match status" value="1"/>
</dbReference>
<dbReference type="EC" id="2.4.2.8" evidence="5 15"/>
<keyword evidence="8 15" id="KW-0808">Transferase</keyword>
<evidence type="ECO:0000256" key="9">
    <source>
        <dbReference type="ARBA" id="ARBA00022723"/>
    </source>
</evidence>
<dbReference type="InterPro" id="IPR050408">
    <property type="entry name" value="HGPRT"/>
</dbReference>
<dbReference type="OrthoDB" id="9802824at2"/>
<evidence type="ECO:0000256" key="7">
    <source>
        <dbReference type="ARBA" id="ARBA00022676"/>
    </source>
</evidence>
<dbReference type="GO" id="GO:0032263">
    <property type="term" value="P:GMP salvage"/>
    <property type="evidence" value="ECO:0007669"/>
    <property type="project" value="TreeGrafter"/>
</dbReference>
<dbReference type="FunFam" id="3.40.50.2020:FF:000006">
    <property type="entry name" value="Hypoxanthine phosphoribosyltransferase"/>
    <property type="match status" value="1"/>
</dbReference>
<dbReference type="NCBIfam" id="TIGR01203">
    <property type="entry name" value="HGPRTase"/>
    <property type="match status" value="1"/>
</dbReference>
<evidence type="ECO:0000256" key="13">
    <source>
        <dbReference type="ARBA" id="ARBA00048811"/>
    </source>
</evidence>
<keyword evidence="6 15" id="KW-0963">Cytoplasm</keyword>
<evidence type="ECO:0000256" key="5">
    <source>
        <dbReference type="ARBA" id="ARBA00011895"/>
    </source>
</evidence>
<dbReference type="GO" id="GO:0000166">
    <property type="term" value="F:nucleotide binding"/>
    <property type="evidence" value="ECO:0007669"/>
    <property type="project" value="UniProtKB-KW"/>
</dbReference>
<reference evidence="17 18" key="1">
    <citation type="submission" date="2014-08" db="EMBL/GenBank/DDBJ databases">
        <authorList>
            <person name="Hassan Y.I."/>
            <person name="Lepp D."/>
            <person name="Zhou T."/>
        </authorList>
    </citation>
    <scope>NUCLEOTIDE SEQUENCE [LARGE SCALE GENOMIC DNA]</scope>
    <source>
        <strain evidence="17 18">IFO13584</strain>
    </source>
</reference>
<evidence type="ECO:0000256" key="12">
    <source>
        <dbReference type="ARBA" id="ARBA00022842"/>
    </source>
</evidence>
<dbReference type="Pfam" id="PF00156">
    <property type="entry name" value="Pribosyltran"/>
    <property type="match status" value="1"/>
</dbReference>
<comment type="catalytic activity">
    <reaction evidence="14">
        <text>IMP + diphosphate = hypoxanthine + 5-phospho-alpha-D-ribose 1-diphosphate</text>
        <dbReference type="Rhea" id="RHEA:17973"/>
        <dbReference type="ChEBI" id="CHEBI:17368"/>
        <dbReference type="ChEBI" id="CHEBI:33019"/>
        <dbReference type="ChEBI" id="CHEBI:58017"/>
        <dbReference type="ChEBI" id="CHEBI:58053"/>
        <dbReference type="EC" id="2.4.2.8"/>
    </reaction>
    <physiologicalReaction direction="right-to-left" evidence="14">
        <dbReference type="Rhea" id="RHEA:17975"/>
    </physiologicalReaction>
</comment>
<dbReference type="STRING" id="46914.JP75_22830"/>
<name>A0A087LX59_9HYPH</name>
<comment type="caution">
    <text evidence="17">The sequence shown here is derived from an EMBL/GenBank/DDBJ whole genome shotgun (WGS) entry which is preliminary data.</text>
</comment>
<keyword evidence="18" id="KW-1185">Reference proteome</keyword>
<evidence type="ECO:0000313" key="18">
    <source>
        <dbReference type="Proteomes" id="UP000028981"/>
    </source>
</evidence>
<protein>
    <recommendedName>
        <fullName evidence="5 15">Hypoxanthine phosphoribosyltransferase</fullName>
        <ecNumber evidence="5 15">2.4.2.8</ecNumber>
    </recommendedName>
</protein>
<evidence type="ECO:0000256" key="10">
    <source>
        <dbReference type="ARBA" id="ARBA00022726"/>
    </source>
</evidence>
<evidence type="ECO:0000256" key="8">
    <source>
        <dbReference type="ARBA" id="ARBA00022679"/>
    </source>
</evidence>
<dbReference type="PANTHER" id="PTHR43340">
    <property type="entry name" value="HYPOXANTHINE-GUANINE PHOSPHORIBOSYLTRANSFERASE"/>
    <property type="match status" value="1"/>
</dbReference>
<evidence type="ECO:0000259" key="16">
    <source>
        <dbReference type="Pfam" id="PF00156"/>
    </source>
</evidence>